<dbReference type="OrthoDB" id="63533at2759"/>
<dbReference type="SUPFAM" id="SSF52540">
    <property type="entry name" value="P-loop containing nucleoside triphosphate hydrolases"/>
    <property type="match status" value="1"/>
</dbReference>
<keyword evidence="2" id="KW-1185">Reference proteome</keyword>
<reference evidence="1 2" key="1">
    <citation type="journal article" date="2017" name="Genome Biol. Evol.">
        <title>Phytophthora megakarya and P. palmivora, closely related causal agents of cacao black pod rot, underwent increases in genome sizes and gene numbers by different mechanisms.</title>
        <authorList>
            <person name="Ali S.S."/>
            <person name="Shao J."/>
            <person name="Lary D.J."/>
            <person name="Kronmiller B."/>
            <person name="Shen D."/>
            <person name="Strem M.D."/>
            <person name="Amoako-Attah I."/>
            <person name="Akrofi A.Y."/>
            <person name="Begoude B.A."/>
            <person name="Ten Hoopen G.M."/>
            <person name="Coulibaly K."/>
            <person name="Kebe B.I."/>
            <person name="Melnick R.L."/>
            <person name="Guiltinan M.J."/>
            <person name="Tyler B.M."/>
            <person name="Meinhardt L.W."/>
            <person name="Bailey B.A."/>
        </authorList>
    </citation>
    <scope>NUCLEOTIDE SEQUENCE [LARGE SCALE GENOMIC DNA]</scope>
    <source>
        <strain evidence="2">sbr112.9</strain>
    </source>
</reference>
<accession>A0A2P4Y3Z9</accession>
<evidence type="ECO:0000313" key="2">
    <source>
        <dbReference type="Proteomes" id="UP000237271"/>
    </source>
</evidence>
<gene>
    <name evidence="1" type="ORF">PHPALM_10731</name>
</gene>
<organism evidence="1 2">
    <name type="scientific">Phytophthora palmivora</name>
    <dbReference type="NCBI Taxonomy" id="4796"/>
    <lineage>
        <taxon>Eukaryota</taxon>
        <taxon>Sar</taxon>
        <taxon>Stramenopiles</taxon>
        <taxon>Oomycota</taxon>
        <taxon>Peronosporomycetes</taxon>
        <taxon>Peronosporales</taxon>
        <taxon>Peronosporaceae</taxon>
        <taxon>Phytophthora</taxon>
    </lineage>
</organism>
<feature type="non-terminal residue" evidence="1">
    <location>
        <position position="37"/>
    </location>
</feature>
<proteinExistence type="predicted"/>
<dbReference type="Gene3D" id="3.40.50.300">
    <property type="entry name" value="P-loop containing nucleotide triphosphate hydrolases"/>
    <property type="match status" value="1"/>
</dbReference>
<dbReference type="Proteomes" id="UP000237271">
    <property type="component" value="Unassembled WGS sequence"/>
</dbReference>
<dbReference type="Pfam" id="PF08477">
    <property type="entry name" value="Roc"/>
    <property type="match status" value="1"/>
</dbReference>
<dbReference type="AlphaFoldDB" id="A0A2P4Y3Z9"/>
<dbReference type="EMBL" id="NCKW01005686">
    <property type="protein sequence ID" value="POM72536.1"/>
    <property type="molecule type" value="Genomic_DNA"/>
</dbReference>
<comment type="caution">
    <text evidence="1">The sequence shown here is derived from an EMBL/GenBank/DDBJ whole genome shotgun (WGS) entry which is preliminary data.</text>
</comment>
<protein>
    <submittedName>
        <fullName evidence="1">Ras family GTPase</fullName>
    </submittedName>
</protein>
<sequence>MGERSTKKFKVVLLGEGRVGKTSILLRYIKGEYDERQ</sequence>
<evidence type="ECO:0000313" key="1">
    <source>
        <dbReference type="EMBL" id="POM72536.1"/>
    </source>
</evidence>
<dbReference type="InterPro" id="IPR027417">
    <property type="entry name" value="P-loop_NTPase"/>
</dbReference>
<name>A0A2P4Y3Z9_9STRA</name>